<dbReference type="KEGG" id="oyw:OdinLCB4_003895"/>
<accession>A0AAF0D0X8</accession>
<gene>
    <name evidence="2" type="ORF">OdinLCB4_003895</name>
</gene>
<organism evidence="2 3">
    <name type="scientific">Odinarchaeota yellowstonii (strain LCB_4)</name>
    <dbReference type="NCBI Taxonomy" id="1841599"/>
    <lineage>
        <taxon>Archaea</taxon>
        <taxon>Promethearchaeati</taxon>
        <taxon>Candidatus Odinarchaeota</taxon>
        <taxon>Candidatus Odinarchaeia</taxon>
        <taxon>Candidatus Odinarchaeales</taxon>
        <taxon>Candidatus Odinarchaeaceae</taxon>
        <taxon>Candidatus Odinarchaeum</taxon>
    </lineage>
</organism>
<dbReference type="Proteomes" id="UP000186851">
    <property type="component" value="Chromosome"/>
</dbReference>
<proteinExistence type="predicted"/>
<dbReference type="AlphaFoldDB" id="A0AAF0D0X8"/>
<feature type="domain" description="Gins51 C-terminal" evidence="1">
    <location>
        <begin position="108"/>
        <end position="152"/>
    </location>
</feature>
<reference evidence="2" key="2">
    <citation type="journal article" date="2022" name="Nat. Microbiol.">
        <title>A closed Candidatus Odinarchaeum chromosome exposes Asgard archaeal viruses.</title>
        <authorList>
            <person name="Tamarit D."/>
            <person name="Caceres E.F."/>
            <person name="Krupovic M."/>
            <person name="Nijland R."/>
            <person name="Eme L."/>
            <person name="Robinson N.P."/>
            <person name="Ettema T.J.G."/>
        </authorList>
    </citation>
    <scope>NUCLEOTIDE SEQUENCE</scope>
    <source>
        <strain evidence="2">LCB_4</strain>
    </source>
</reference>
<dbReference type="Gene3D" id="3.40.5.50">
    <property type="match status" value="1"/>
</dbReference>
<dbReference type="CDD" id="cd21695">
    <property type="entry name" value="GINS_B_archaea_Gins51"/>
    <property type="match status" value="1"/>
</dbReference>
<reference evidence="2" key="1">
    <citation type="journal article" date="2017" name="Nature">
        <title>Asgard archaea illuminate the origin of eukaryotic cellular complexity.</title>
        <authorList>
            <person name="Zaremba-Niedzwiedzka K."/>
            <person name="Caceres E.F."/>
            <person name="Saw J.H."/>
            <person name="Backstrom D."/>
            <person name="Juzokaite L."/>
            <person name="Vancaester E."/>
            <person name="Seitz K.W."/>
            <person name="Anantharaman K."/>
            <person name="Starnawski P."/>
            <person name="Kjeldsen K.U."/>
            <person name="Scott M.B."/>
            <person name="Nunoura T."/>
            <person name="Banfield J.F."/>
            <person name="Schramm A."/>
            <person name="Baker B.J."/>
            <person name="Spang A."/>
            <person name="Ettema T.J.G."/>
        </authorList>
    </citation>
    <scope>NUCLEOTIDE SEQUENCE</scope>
    <source>
        <strain evidence="2">LCB_4</strain>
    </source>
</reference>
<name>A0AAF0D0X8_ODILC</name>
<evidence type="ECO:0000259" key="1">
    <source>
        <dbReference type="Pfam" id="PF22090"/>
    </source>
</evidence>
<evidence type="ECO:0000313" key="2">
    <source>
        <dbReference type="EMBL" id="WEU39636.1"/>
    </source>
</evidence>
<protein>
    <recommendedName>
        <fullName evidence="1">Gins51 C-terminal domain-containing protein</fullName>
    </recommendedName>
</protein>
<dbReference type="EMBL" id="CP091871">
    <property type="protein sequence ID" value="WEU39636.1"/>
    <property type="molecule type" value="Genomic_DNA"/>
</dbReference>
<dbReference type="InterPro" id="IPR054314">
    <property type="entry name" value="Gins51_C"/>
</dbReference>
<dbReference type="Pfam" id="PF22090">
    <property type="entry name" value="Gins51_C"/>
    <property type="match status" value="1"/>
</dbReference>
<evidence type="ECO:0000313" key="3">
    <source>
        <dbReference type="Proteomes" id="UP000186851"/>
    </source>
</evidence>
<sequence>MYDEIYNSWLNVKSKNNENELNEVKNKILEYLNRLQNTATVKHGVLRKICEAKIANLKLIMESLEGDPNHKLETSLTPVNNEKNMIPSTATSERKIEGETSKPKYLIIRLLQSIPTIVGSDLENYGPFNAEDIATLPVKNALALIKRNAAVEINWGGRNENG</sequence>